<dbReference type="InterPro" id="IPR036908">
    <property type="entry name" value="RlpA-like_sf"/>
</dbReference>
<evidence type="ECO:0000313" key="5">
    <source>
        <dbReference type="Proteomes" id="UP000298327"/>
    </source>
</evidence>
<protein>
    <recommendedName>
        <fullName evidence="3">Expansin-like EG45 domain-containing protein</fullName>
    </recommendedName>
</protein>
<evidence type="ECO:0000256" key="2">
    <source>
        <dbReference type="SAM" id="SignalP"/>
    </source>
</evidence>
<evidence type="ECO:0000259" key="3">
    <source>
        <dbReference type="PROSITE" id="PS50842"/>
    </source>
</evidence>
<feature type="region of interest" description="Disordered" evidence="1">
    <location>
        <begin position="219"/>
        <end position="240"/>
    </location>
</feature>
<gene>
    <name evidence="4" type="ORF">EVG20_g2707</name>
</gene>
<evidence type="ECO:0000256" key="1">
    <source>
        <dbReference type="SAM" id="MobiDB-lite"/>
    </source>
</evidence>
<keyword evidence="5" id="KW-1185">Reference proteome</keyword>
<dbReference type="CDD" id="cd22278">
    <property type="entry name" value="DPBB_GH45_endoglucanase"/>
    <property type="match status" value="1"/>
</dbReference>
<dbReference type="Proteomes" id="UP000298327">
    <property type="component" value="Unassembled WGS sequence"/>
</dbReference>
<feature type="chain" id="PRO_5021276264" description="Expansin-like EG45 domain-containing protein" evidence="2">
    <location>
        <begin position="31"/>
        <end position="272"/>
    </location>
</feature>
<name>A0A4Y9ZA80_9AGAM</name>
<sequence>MATPMGPSFFSSHRYVFIVILSCLVSTAQATQWIDYPSSGVATMTHYTLPNDYIASCGCTADSTHYPTAALNQMAFGSSTAYGPSCGRCFKLTLLNTFLSDPPFFPPQQKSIVVKVTDLCPLSKTGWCNATTSGPNAAGNYLNFDLAFPSSSIPDDFFPSDQALYGYTDFGVWNVSYQTVDCKPNWAGSKSAAALGSVVDLGDSVCCPVNPTGNVNNTCPSFSDDNGIPPNTSTTAGSGESGSSSLHSSLWPLCGTLLLLLPVYASFSPSSL</sequence>
<dbReference type="Pfam" id="PF22514">
    <property type="entry name" value="EXPB1_D1"/>
    <property type="match status" value="1"/>
</dbReference>
<comment type="caution">
    <text evidence="4">The sequence shown here is derived from an EMBL/GenBank/DDBJ whole genome shotgun (WGS) entry which is preliminary data.</text>
</comment>
<feature type="domain" description="Expansin-like EG45" evidence="3">
    <location>
        <begin position="54"/>
        <end position="187"/>
    </location>
</feature>
<dbReference type="EMBL" id="SEOQ01000110">
    <property type="protein sequence ID" value="TFY70299.1"/>
    <property type="molecule type" value="Genomic_DNA"/>
</dbReference>
<feature type="signal peptide" evidence="2">
    <location>
        <begin position="1"/>
        <end position="30"/>
    </location>
</feature>
<dbReference type="AlphaFoldDB" id="A0A4Y9ZA80"/>
<dbReference type="PROSITE" id="PS50842">
    <property type="entry name" value="EXPANSIN_EG45"/>
    <property type="match status" value="1"/>
</dbReference>
<proteinExistence type="predicted"/>
<accession>A0A4Y9ZA80</accession>
<dbReference type="Gene3D" id="2.40.40.10">
    <property type="entry name" value="RlpA-like domain"/>
    <property type="match status" value="1"/>
</dbReference>
<dbReference type="InterPro" id="IPR007112">
    <property type="entry name" value="Expansin/allergen_DPBB_dom"/>
</dbReference>
<dbReference type="SUPFAM" id="SSF50685">
    <property type="entry name" value="Barwin-like endoglucanases"/>
    <property type="match status" value="1"/>
</dbReference>
<organism evidence="4 5">
    <name type="scientific">Dentipellis fragilis</name>
    <dbReference type="NCBI Taxonomy" id="205917"/>
    <lineage>
        <taxon>Eukaryota</taxon>
        <taxon>Fungi</taxon>
        <taxon>Dikarya</taxon>
        <taxon>Basidiomycota</taxon>
        <taxon>Agaricomycotina</taxon>
        <taxon>Agaricomycetes</taxon>
        <taxon>Russulales</taxon>
        <taxon>Hericiaceae</taxon>
        <taxon>Dentipellis</taxon>
    </lineage>
</organism>
<evidence type="ECO:0000313" key="4">
    <source>
        <dbReference type="EMBL" id="TFY70299.1"/>
    </source>
</evidence>
<reference evidence="4 5" key="1">
    <citation type="submission" date="2019-02" db="EMBL/GenBank/DDBJ databases">
        <title>Genome sequencing of the rare red list fungi Dentipellis fragilis.</title>
        <authorList>
            <person name="Buettner E."/>
            <person name="Kellner H."/>
        </authorList>
    </citation>
    <scope>NUCLEOTIDE SEQUENCE [LARGE SCALE GENOMIC DNA]</scope>
    <source>
        <strain evidence="4 5">DSM 105465</strain>
    </source>
</reference>
<dbReference type="OrthoDB" id="5823761at2759"/>
<keyword evidence="2" id="KW-0732">Signal</keyword>